<reference evidence="3" key="3">
    <citation type="submission" date="2015-04" db="UniProtKB">
        <authorList>
            <consortium name="EnsemblPlants"/>
        </authorList>
    </citation>
    <scope>IDENTIFICATION</scope>
</reference>
<dbReference type="Gramene" id="LPERR09G06410.1">
    <property type="protein sequence ID" value="LPERR09G06410.1"/>
    <property type="gene ID" value="LPERR09G06410"/>
</dbReference>
<dbReference type="EnsemblPlants" id="LPERR09G06410.1">
    <property type="protein sequence ID" value="LPERR09G06410.1"/>
    <property type="gene ID" value="LPERR09G06410"/>
</dbReference>
<organism evidence="3 4">
    <name type="scientific">Leersia perrieri</name>
    <dbReference type="NCBI Taxonomy" id="77586"/>
    <lineage>
        <taxon>Eukaryota</taxon>
        <taxon>Viridiplantae</taxon>
        <taxon>Streptophyta</taxon>
        <taxon>Embryophyta</taxon>
        <taxon>Tracheophyta</taxon>
        <taxon>Spermatophyta</taxon>
        <taxon>Magnoliopsida</taxon>
        <taxon>Liliopsida</taxon>
        <taxon>Poales</taxon>
        <taxon>Poaceae</taxon>
        <taxon>BOP clade</taxon>
        <taxon>Oryzoideae</taxon>
        <taxon>Oryzeae</taxon>
        <taxon>Oryzinae</taxon>
        <taxon>Leersia</taxon>
    </lineage>
</organism>
<reference evidence="3 4" key="1">
    <citation type="submission" date="2012-08" db="EMBL/GenBank/DDBJ databases">
        <title>Oryza genome evolution.</title>
        <authorList>
            <person name="Wing R.A."/>
        </authorList>
    </citation>
    <scope>NUCLEOTIDE SEQUENCE</scope>
</reference>
<sequence length="167" mass="19258">MAASSSSSSLLRSAARAARRRSIRPHLPAPEDSRLLSSASCRRQSGQSLARRHLSSDDCGGRMDSDKKLYSMDDLLEYKRQFDKNKEEIFGDADISEHEGKEEDLYERMRSIDDKLRRCLDEQEHLLQEIQVQMDSYKKYDQVKHFLVAIPSFVCIGLILDKMHMFG</sequence>
<evidence type="ECO:0000256" key="2">
    <source>
        <dbReference type="SAM" id="Phobius"/>
    </source>
</evidence>
<dbReference type="HOGENOM" id="CLU_115608_0_0_1"/>
<evidence type="ECO:0000256" key="1">
    <source>
        <dbReference type="SAM" id="MobiDB-lite"/>
    </source>
</evidence>
<proteinExistence type="predicted"/>
<protein>
    <submittedName>
        <fullName evidence="3">Uncharacterized protein</fullName>
    </submittedName>
</protein>
<dbReference type="Proteomes" id="UP000032180">
    <property type="component" value="Chromosome 9"/>
</dbReference>
<feature type="region of interest" description="Disordered" evidence="1">
    <location>
        <begin position="1"/>
        <end position="66"/>
    </location>
</feature>
<keyword evidence="2" id="KW-0472">Membrane</keyword>
<feature type="compositionally biased region" description="Low complexity" evidence="1">
    <location>
        <begin position="1"/>
        <end position="16"/>
    </location>
</feature>
<name>A0A0D9XDF9_9ORYZ</name>
<feature type="transmembrane region" description="Helical" evidence="2">
    <location>
        <begin position="143"/>
        <end position="160"/>
    </location>
</feature>
<feature type="compositionally biased region" description="Basic and acidic residues" evidence="1">
    <location>
        <begin position="54"/>
        <end position="66"/>
    </location>
</feature>
<evidence type="ECO:0000313" key="3">
    <source>
        <dbReference type="EnsemblPlants" id="LPERR09G06410.1"/>
    </source>
</evidence>
<dbReference type="AlphaFoldDB" id="A0A0D9XDF9"/>
<reference evidence="4" key="2">
    <citation type="submission" date="2013-12" db="EMBL/GenBank/DDBJ databases">
        <authorList>
            <person name="Yu Y."/>
            <person name="Lee S."/>
            <person name="de Baynast K."/>
            <person name="Wissotski M."/>
            <person name="Liu L."/>
            <person name="Talag J."/>
            <person name="Goicoechea J."/>
            <person name="Angelova A."/>
            <person name="Jetty R."/>
            <person name="Kudrna D."/>
            <person name="Golser W."/>
            <person name="Rivera L."/>
            <person name="Zhang J."/>
            <person name="Wing R."/>
        </authorList>
    </citation>
    <scope>NUCLEOTIDE SEQUENCE</scope>
</reference>
<keyword evidence="2" id="KW-0812">Transmembrane</keyword>
<feature type="compositionally biased region" description="Polar residues" evidence="1">
    <location>
        <begin position="35"/>
        <end position="48"/>
    </location>
</feature>
<keyword evidence="4" id="KW-1185">Reference proteome</keyword>
<evidence type="ECO:0000313" key="4">
    <source>
        <dbReference type="Proteomes" id="UP000032180"/>
    </source>
</evidence>
<keyword evidence="2" id="KW-1133">Transmembrane helix</keyword>
<accession>A0A0D9XDF9</accession>